<feature type="transmembrane region" description="Helical" evidence="1">
    <location>
        <begin position="46"/>
        <end position="72"/>
    </location>
</feature>
<feature type="transmembrane region" description="Helical" evidence="1">
    <location>
        <begin position="108"/>
        <end position="126"/>
    </location>
</feature>
<keyword evidence="1" id="KW-1133">Transmembrane helix</keyword>
<feature type="transmembrane region" description="Helical" evidence="1">
    <location>
        <begin position="78"/>
        <end position="96"/>
    </location>
</feature>
<feature type="transmembrane region" description="Helical" evidence="1">
    <location>
        <begin position="12"/>
        <end position="34"/>
    </location>
</feature>
<protein>
    <recommendedName>
        <fullName evidence="4">Glycosyltransferase RgtA/B/C/D-like domain-containing protein</fullName>
    </recommendedName>
</protein>
<sequence length="754" mass="86000">NPELHGAKRRFLLFLCIAKRVIGHRIALFSGAVSSNDKSNWRAGSFAFYAFLLYTVLIWSCELLDLFCWLTGIPQVTFISRAAALAFTVFFGWRVIGVPRVKRVKIDAYMVLGSILIAGFFAVKGIRPDMSYDTYNYHLLSQIPGFTDNLNYHVMPGKFQMFGFRLGDRMFYPFRALLGLRMGTLLNAAAMLVIYRQVTVFLAWFQESFGNKAWKLLCRPSLVAFFVVCRFDLILQSGTYMVELLALPFFLEMLFLLVREREEGSVRKEAFVFSLTGGILFCMKMTNIVYLVPLVLLYIWKIRKDITVPLFLSCLAAGAVPVTVYLVYNTVSTGNPVFPYYNTIFQSEYYPIENFKDRRWGPAGPGEVLCWPWYMIRYPDYRLSELPCAYNLDLAAGYLGMAGILAAGLYGGIRKTGRKKAGKYRRELLLIAVYVSSMMIWTVTTGHTRYFMGGILLNGILLAVCYLRLMNAGGWLPALAGILLILPFGGRVEYGFKSVWQGYEWGMRDSSLDSYKKNARWIFRDREIFSQTVKEQVDVIFLTWDDYGSYARLIGGDVPVYNRNAIVGELKAHQDQYLAQVETFMREGKGVYDMFPQSAEKLDAYLDWMNKAGYYVDDMFYMTDKLSGPQAFNMARLSMADGRKNRWYYAYADDRQGRFQMEKNSDHYKMTAIFGDPDWWLNPYPFRILITASDGNTAKIAGTVDLTGACEYQKTETKLDLTGLSGTITISFTSSVEGKRGVAVNPVIEEAVRQ</sequence>
<reference evidence="2 3" key="1">
    <citation type="submission" date="2013-07" db="EMBL/GenBank/DDBJ databases">
        <authorList>
            <person name="Weinstock G."/>
            <person name="Sodergren E."/>
            <person name="Wylie T."/>
            <person name="Fulton L."/>
            <person name="Fulton R."/>
            <person name="Fronick C."/>
            <person name="O'Laughlin M."/>
            <person name="Godfrey J."/>
            <person name="Miner T."/>
            <person name="Herter B."/>
            <person name="Appelbaum E."/>
            <person name="Cordes M."/>
            <person name="Lek S."/>
            <person name="Wollam A."/>
            <person name="Pepin K.H."/>
            <person name="Palsikar V.B."/>
            <person name="Mitreva M."/>
            <person name="Wilson R.K."/>
        </authorList>
    </citation>
    <scope>NUCLEOTIDE SEQUENCE [LARGE SCALE GENOMIC DNA]</scope>
    <source>
        <strain evidence="2 3">ATCC 14940</strain>
    </source>
</reference>
<keyword evidence="1" id="KW-0812">Transmembrane</keyword>
<feature type="transmembrane region" description="Helical" evidence="1">
    <location>
        <begin position="174"/>
        <end position="195"/>
    </location>
</feature>
<comment type="caution">
    <text evidence="2">The sequence shown here is derived from an EMBL/GenBank/DDBJ whole genome shotgun (WGS) entry which is preliminary data.</text>
</comment>
<dbReference type="Proteomes" id="UP000016491">
    <property type="component" value="Unassembled WGS sequence"/>
</dbReference>
<evidence type="ECO:0000313" key="2">
    <source>
        <dbReference type="EMBL" id="ERI80366.1"/>
    </source>
</evidence>
<feature type="transmembrane region" description="Helical" evidence="1">
    <location>
        <begin position="450"/>
        <end position="467"/>
    </location>
</feature>
<evidence type="ECO:0008006" key="4">
    <source>
        <dbReference type="Google" id="ProtNLM"/>
    </source>
</evidence>
<feature type="transmembrane region" description="Helical" evidence="1">
    <location>
        <begin position="428"/>
        <end position="444"/>
    </location>
</feature>
<keyword evidence="1" id="KW-0472">Membrane</keyword>
<evidence type="ECO:0000256" key="1">
    <source>
        <dbReference type="SAM" id="Phobius"/>
    </source>
</evidence>
<dbReference type="EMBL" id="AWSU01000028">
    <property type="protein sequence ID" value="ERI80366.1"/>
    <property type="molecule type" value="Genomic_DNA"/>
</dbReference>
<evidence type="ECO:0000313" key="3">
    <source>
        <dbReference type="Proteomes" id="UP000016491"/>
    </source>
</evidence>
<feature type="transmembrane region" description="Helical" evidence="1">
    <location>
        <begin position="270"/>
        <end position="300"/>
    </location>
</feature>
<accession>A0ABC9U3J2</accession>
<proteinExistence type="predicted"/>
<feature type="transmembrane region" description="Helical" evidence="1">
    <location>
        <begin position="474"/>
        <end position="490"/>
    </location>
</feature>
<organism evidence="2 3">
    <name type="scientific">[Clostridium] symbiosum ATCC 14940</name>
    <dbReference type="NCBI Taxonomy" id="411472"/>
    <lineage>
        <taxon>Bacteria</taxon>
        <taxon>Bacillati</taxon>
        <taxon>Bacillota</taxon>
        <taxon>Clostridia</taxon>
        <taxon>Lachnospirales</taxon>
        <taxon>Lachnospiraceae</taxon>
        <taxon>Otoolea</taxon>
    </lineage>
</organism>
<dbReference type="AlphaFoldDB" id="A0ABC9U3J2"/>
<feature type="non-terminal residue" evidence="2">
    <location>
        <position position="1"/>
    </location>
</feature>
<gene>
    <name evidence="2" type="ORF">CLOSYM_00342</name>
</gene>
<name>A0ABC9U3J2_CLOSY</name>
<feature type="transmembrane region" description="Helical" evidence="1">
    <location>
        <begin position="306"/>
        <end position="328"/>
    </location>
</feature>